<proteinExistence type="predicted"/>
<sequence>MTGIILFAIIIIRYRMHLVTCFTANYKGFSVSGKGIFSNSVYNEMTENLCQPTAIPFEQLLNYGSPLVLSFTCPDKSVISSIEYMTDSLKYYIIGLRFGCSDGLSNIYLGSQEYNLTNVKDRYEGDGINEVAFGYDAVEPIIRLIKVVKEEKFPIPSKMLLSYMSKSESLYRSYTLLGDKPTGLCAVIILNSRFKNPIISNLRIKFASERPLSNIPYSGFVYTGIPKISLSKVLDKNCPTISGVAPGTAEDIYPFISCPEGYHIIGINTILGDDISGASLRSISQGFEEEIRLKVGSKVNLDSEIKGLEGKNWKKDALVDSIDFDSQDTSTSNLDMTEENEHRTVSNGEILMLKLLCSDYITSVSLGQPLSNMTSWNILDSIPKVESWVNSQTLKDKNLKALIQSESEKSIVRGTSDVKLGNINTLLIGYTTGKLQIEAFIDTQNTSGLGRLSEVVDRYTFGPIFIYANEFVDFQLNTRNIIRSVPQVYISNPINRINSYSGEFFTGICSRIIQGTFLIGHIGFSTAKPIKPFFPQVYLSRDITFESATTEFPSKCEMIKKNIDEHDKNTDTVRSSLRSIQGIFKCPPGFSIESIQILVNLNEDLIESMRFNCGNSFESFIVLGSPNYMTEFSKNSKPNIDINGLKLISTAFNTKDLSFDNIKSILAAFSKPIFSSALFIPDSLLPIAYFKVLQTAEDPKIIENTLIFNSKLYPAKEDLQKIWKGGVLTQVCADISPGGLIRNLGFYFEYPFKPTVQRAINDYYGYVSQGSGTLEVDPKNFICPEMLHSPRAQFLFSKHIEEIIVQGYLHPLSKKTALRTINYICPTNSVIDRVEVTWQFERNLKTMDMLNPLLKSKNTGGSIAAMRFFCSDGESVLKIGADTNPTHTQKVVEIHEVFLGYDALPRFQFETLKKTLVVNQSTQITEDLLLTIPGDPVSFKLIHESFPVSTIVMNVGRAQYYTSATEALSTDKSTQKREYLKSLIWRGGKWKGVCIGLLNISGGILISNEFSIVSFGSYFEEPSPIAKRPYEGFLYTGVPQINLDKIVSTCNMSQSPPLKNKYSGFSASFLCPNGTYIERIGYGTEDKSSEKSYEALKNGTVVLPSPYKESRHLGPLKQITALHIVCSDGISTITIGQPSKAVAYSKPGKIGAIKIGYIQSNSSLVDKSINPLDLLTPSSIDIYSSDLKYKLLKYSNPQYPSYLQRRNFWKGQNLLAVCVDYAVVPDEKVARNKINKNHLTWTGTGTRIQETYAIMAIGFAFQKRSTEAGDKAKTVKVTQKLPKVNISKSRRSSKKDYPTIISQKRKFKLPLVFRSKL</sequence>
<gene>
    <name evidence="2" type="ORF">cand_019210</name>
</gene>
<dbReference type="Proteomes" id="UP000186804">
    <property type="component" value="Unassembled WGS sequence"/>
</dbReference>
<comment type="caution">
    <text evidence="2">The sequence shown here is derived from an EMBL/GenBank/DDBJ whole genome shotgun (WGS) entry which is preliminary data.</text>
</comment>
<dbReference type="OrthoDB" id="342995at2759"/>
<accession>A0A1J4MD31</accession>
<protein>
    <submittedName>
        <fullName evidence="2">Uncharacterized protein</fullName>
    </submittedName>
</protein>
<reference evidence="2 3" key="1">
    <citation type="submission" date="2016-10" db="EMBL/GenBank/DDBJ databases">
        <title>Reductive evolution of mitochondrial metabolism and differential evolution of invasion-related proteins in Cryptosporidium.</title>
        <authorList>
            <person name="Liu S."/>
            <person name="Roellig D.M."/>
            <person name="Guo Y."/>
            <person name="Li N."/>
            <person name="Frace M.A."/>
            <person name="Tang K."/>
            <person name="Zhang L."/>
            <person name="Feng Y."/>
            <person name="Xiao L."/>
        </authorList>
    </citation>
    <scope>NUCLEOTIDE SEQUENCE [LARGE SCALE GENOMIC DNA]</scope>
    <source>
        <strain evidence="2">30847</strain>
    </source>
</reference>
<organism evidence="2 3">
    <name type="scientific">Cryptosporidium andersoni</name>
    <dbReference type="NCBI Taxonomy" id="117008"/>
    <lineage>
        <taxon>Eukaryota</taxon>
        <taxon>Sar</taxon>
        <taxon>Alveolata</taxon>
        <taxon>Apicomplexa</taxon>
        <taxon>Conoidasida</taxon>
        <taxon>Coccidia</taxon>
        <taxon>Eucoccidiorida</taxon>
        <taxon>Eimeriorina</taxon>
        <taxon>Cryptosporidiidae</taxon>
        <taxon>Cryptosporidium</taxon>
    </lineage>
</organism>
<keyword evidence="1" id="KW-0732">Signal</keyword>
<dbReference type="GeneID" id="92366106"/>
<keyword evidence="3" id="KW-1185">Reference proteome</keyword>
<dbReference type="VEuPathDB" id="CryptoDB:cand_019210"/>
<feature type="chain" id="PRO_5011955620" evidence="1">
    <location>
        <begin position="22"/>
        <end position="1317"/>
    </location>
</feature>
<feature type="signal peptide" evidence="1">
    <location>
        <begin position="1"/>
        <end position="21"/>
    </location>
</feature>
<dbReference type="RefSeq" id="XP_067066359.1">
    <property type="nucleotide sequence ID" value="XM_067212153.1"/>
</dbReference>
<evidence type="ECO:0000313" key="2">
    <source>
        <dbReference type="EMBL" id="OII70916.1"/>
    </source>
</evidence>
<evidence type="ECO:0000313" key="3">
    <source>
        <dbReference type="Proteomes" id="UP000186804"/>
    </source>
</evidence>
<evidence type="ECO:0000256" key="1">
    <source>
        <dbReference type="SAM" id="SignalP"/>
    </source>
</evidence>
<name>A0A1J4MD31_9CRYT</name>
<dbReference type="EMBL" id="LRBS01000126">
    <property type="protein sequence ID" value="OII70916.1"/>
    <property type="molecule type" value="Genomic_DNA"/>
</dbReference>